<evidence type="ECO:0000256" key="14">
    <source>
        <dbReference type="ARBA" id="ARBA00023167"/>
    </source>
</evidence>
<dbReference type="UniPathway" id="UPA00051">
    <property type="reaction ID" value="UER00081"/>
</dbReference>
<comment type="catalytic activity">
    <reaction evidence="16">
        <text>(6S)-5-methyl-5,6,7,8-tetrahydrofolate + L-homocysteine = (6S)-5,6,7,8-tetrahydrofolate + L-methionine</text>
        <dbReference type="Rhea" id="RHEA:11172"/>
        <dbReference type="ChEBI" id="CHEBI:18608"/>
        <dbReference type="ChEBI" id="CHEBI:57453"/>
        <dbReference type="ChEBI" id="CHEBI:57844"/>
        <dbReference type="ChEBI" id="CHEBI:58199"/>
        <dbReference type="EC" id="2.1.1.13"/>
    </reaction>
    <physiologicalReaction direction="left-to-right" evidence="16">
        <dbReference type="Rhea" id="RHEA:11173"/>
    </physiologicalReaction>
</comment>
<feature type="domain" description="Hcy-binding" evidence="23">
    <location>
        <begin position="1"/>
        <end position="287"/>
    </location>
</feature>
<reference evidence="28" key="1">
    <citation type="submission" date="2025-08" db="UniProtKB">
        <authorList>
            <consortium name="Ensembl"/>
        </authorList>
    </citation>
    <scope>IDENTIFICATION</scope>
</reference>
<dbReference type="InterPro" id="IPR011822">
    <property type="entry name" value="MetH"/>
</dbReference>
<keyword evidence="10 19" id="KW-0949">S-adenosyl-L-methionine</keyword>
<dbReference type="PROSITE" id="PS50972">
    <property type="entry name" value="PTERIN_BINDING"/>
    <property type="match status" value="1"/>
</dbReference>
<evidence type="ECO:0000256" key="22">
    <source>
        <dbReference type="PROSITE-ProRule" id="PRU00333"/>
    </source>
</evidence>
<dbReference type="InterPro" id="IPR003726">
    <property type="entry name" value="HCY_dom"/>
</dbReference>
<accession>A0A3Q3VY99</accession>
<keyword evidence="7 19" id="KW-0028">Amino-acid biosynthesis</keyword>
<feature type="binding site" evidence="21">
    <location>
        <position position="658"/>
    </location>
    <ligand>
        <name>methylcob(III)alamin</name>
        <dbReference type="ChEBI" id="CHEBI:28115"/>
    </ligand>
</feature>
<feature type="binding site" evidence="20 22">
    <location>
        <position position="273"/>
    </location>
    <ligand>
        <name>Zn(2+)</name>
        <dbReference type="ChEBI" id="CHEBI:29105"/>
    </ligand>
</feature>
<dbReference type="NCBIfam" id="NF007024">
    <property type="entry name" value="PRK09490.1"/>
    <property type="match status" value="1"/>
</dbReference>
<evidence type="ECO:0000256" key="1">
    <source>
        <dbReference type="ARBA" id="ARBA00001947"/>
    </source>
</evidence>
<dbReference type="SUPFAM" id="SSF56507">
    <property type="entry name" value="Methionine synthase activation domain-like"/>
    <property type="match status" value="1"/>
</dbReference>
<dbReference type="FunFam" id="3.20.20.330:FF:000001">
    <property type="entry name" value="Methionine synthase"/>
    <property type="match status" value="1"/>
</dbReference>
<dbReference type="FunFam" id="3.20.20.20:FF:000002">
    <property type="entry name" value="Methionine synthase"/>
    <property type="match status" value="1"/>
</dbReference>
<evidence type="ECO:0000259" key="27">
    <source>
        <dbReference type="PROSITE" id="PS51337"/>
    </source>
</evidence>
<evidence type="ECO:0000256" key="2">
    <source>
        <dbReference type="ARBA" id="ARBA00001956"/>
    </source>
</evidence>
<dbReference type="PIRSF" id="PIRSF000381">
    <property type="entry name" value="MetH"/>
    <property type="match status" value="1"/>
</dbReference>
<dbReference type="SUPFAM" id="SSF51717">
    <property type="entry name" value="Dihydropteroate synthetase-like"/>
    <property type="match status" value="1"/>
</dbReference>
<name>A0A3Q3VY99_MOLML</name>
<dbReference type="Gene3D" id="1.10.288.10">
    <property type="entry name" value="Cobalamin-dependent Methionine Synthase, domain 2"/>
    <property type="match status" value="1"/>
</dbReference>
<evidence type="ECO:0000259" key="26">
    <source>
        <dbReference type="PROSITE" id="PS51332"/>
    </source>
</evidence>
<keyword evidence="13 19" id="KW-0862">Zinc</keyword>
<evidence type="ECO:0000256" key="17">
    <source>
        <dbReference type="ARBA" id="ARBA00059908"/>
    </source>
</evidence>
<keyword evidence="6 19" id="KW-0489">Methyltransferase</keyword>
<dbReference type="InterPro" id="IPR004223">
    <property type="entry name" value="VitB12-dep_Met_synth_activ_dom"/>
</dbReference>
<dbReference type="GO" id="GO:0032259">
    <property type="term" value="P:methylation"/>
    <property type="evidence" value="ECO:0007669"/>
    <property type="project" value="UniProtKB-KW"/>
</dbReference>
<comment type="function">
    <text evidence="17 19">Catalyzes the transfer of a methyl group from methylcob(III)alamin (MeCbl) to homocysteine, yielding enzyme-bound cob(I)alamin and methionine in the cytosol. MeCbl is an active form of cobalamin (vitamin B12) used as a cofactor for methionine biosynthesis. Cob(I)alamin form is regenerated to MeCbl by a transfer of a methyl group from 5-methyltetrahydrofolate. The processing of cobalamin in the cytosol occurs in a multiprotein complex composed of at least MMACHC, MMADHC, MTRR (methionine synthase reductase) and MTR which may contribute to shuttle safely and efficiently cobalamin towards MTR in order to produce methionine.</text>
</comment>
<feature type="binding site" description="axial binding residue" evidence="20">
    <location>
        <position position="734"/>
    </location>
    <ligand>
        <name>methylcob(III)alamin</name>
        <dbReference type="ChEBI" id="CHEBI:28115"/>
    </ligand>
    <ligandPart>
        <name>Co</name>
        <dbReference type="ChEBI" id="CHEBI:27638"/>
    </ligandPart>
</feature>
<comment type="subunit">
    <text evidence="18">Monomer. Dimer. Forms a multiprotein complex with MMACHC, MMADHC and MTRR.</text>
</comment>
<evidence type="ECO:0000259" key="25">
    <source>
        <dbReference type="PROSITE" id="PS50974"/>
    </source>
</evidence>
<dbReference type="Gene3D" id="3.20.20.20">
    <property type="entry name" value="Dihydropteroate synthase-like"/>
    <property type="match status" value="1"/>
</dbReference>
<evidence type="ECO:0000313" key="29">
    <source>
        <dbReference type="Proteomes" id="UP000261620"/>
    </source>
</evidence>
<keyword evidence="14 19" id="KW-0486">Methionine biosynthesis</keyword>
<evidence type="ECO:0000256" key="15">
    <source>
        <dbReference type="ARBA" id="ARBA00023285"/>
    </source>
</evidence>
<dbReference type="GO" id="GO:0046653">
    <property type="term" value="P:tetrahydrofolate metabolic process"/>
    <property type="evidence" value="ECO:0007669"/>
    <property type="project" value="TreeGrafter"/>
</dbReference>
<feature type="domain" description="B12-binding N-terminal" evidence="27">
    <location>
        <begin position="611"/>
        <end position="708"/>
    </location>
</feature>
<dbReference type="CDD" id="cd00740">
    <property type="entry name" value="MeTr"/>
    <property type="match status" value="1"/>
</dbReference>
<evidence type="ECO:0000256" key="9">
    <source>
        <dbReference type="ARBA" id="ARBA00022679"/>
    </source>
</evidence>
<dbReference type="PROSITE" id="PS51337">
    <property type="entry name" value="B12_BINDING_NTER"/>
    <property type="match status" value="1"/>
</dbReference>
<dbReference type="Ensembl" id="ENSMMOT00000001161.1">
    <property type="protein sequence ID" value="ENSMMOP00000001134.1"/>
    <property type="gene ID" value="ENSMMOG00000000952.1"/>
</dbReference>
<feature type="domain" description="Pterin-binding" evidence="24">
    <location>
        <begin position="320"/>
        <end position="580"/>
    </location>
</feature>
<evidence type="ECO:0000256" key="19">
    <source>
        <dbReference type="PIRNR" id="PIRNR000381"/>
    </source>
</evidence>
<dbReference type="SUPFAM" id="SSF82282">
    <property type="entry name" value="Homocysteine S-methyltransferase"/>
    <property type="match status" value="1"/>
</dbReference>
<dbReference type="NCBIfam" id="TIGR02082">
    <property type="entry name" value="metH"/>
    <property type="match status" value="1"/>
</dbReference>
<feature type="binding site" evidence="21">
    <location>
        <begin position="731"/>
        <end position="735"/>
    </location>
    <ligand>
        <name>methylcob(III)alamin</name>
        <dbReference type="ChEBI" id="CHEBI:28115"/>
    </ligand>
</feature>
<evidence type="ECO:0000256" key="13">
    <source>
        <dbReference type="ARBA" id="ARBA00022833"/>
    </source>
</evidence>
<feature type="binding site" evidence="21">
    <location>
        <begin position="1164"/>
        <end position="1165"/>
    </location>
    <ligand>
        <name>S-adenosyl-L-methionine</name>
        <dbReference type="ChEBI" id="CHEBI:59789"/>
    </ligand>
</feature>
<evidence type="ECO:0000259" key="24">
    <source>
        <dbReference type="PROSITE" id="PS50972"/>
    </source>
</evidence>
<dbReference type="STRING" id="94237.ENSMMOP00000001134"/>
<evidence type="ECO:0000256" key="18">
    <source>
        <dbReference type="ARBA" id="ARBA00064177"/>
    </source>
</evidence>
<evidence type="ECO:0000256" key="7">
    <source>
        <dbReference type="ARBA" id="ARBA00022605"/>
    </source>
</evidence>
<evidence type="ECO:0000256" key="12">
    <source>
        <dbReference type="ARBA" id="ARBA00022737"/>
    </source>
</evidence>
<feature type="binding site" evidence="21">
    <location>
        <position position="835"/>
    </location>
    <ligand>
        <name>methylcob(III)alamin</name>
        <dbReference type="ChEBI" id="CHEBI:28115"/>
    </ligand>
</feature>
<reference evidence="28" key="2">
    <citation type="submission" date="2025-09" db="UniProtKB">
        <authorList>
            <consortium name="Ensembl"/>
        </authorList>
    </citation>
    <scope>IDENTIFICATION</scope>
</reference>
<dbReference type="InterPro" id="IPR033706">
    <property type="entry name" value="Met_synthase_B12-bd"/>
</dbReference>
<dbReference type="OMA" id="ADCIAMS"/>
<comment type="cofactor">
    <cofactor evidence="2 19 20">
        <name>methylcob(III)alamin</name>
        <dbReference type="ChEBI" id="CHEBI:28115"/>
    </cofactor>
</comment>
<dbReference type="InterPro" id="IPR011005">
    <property type="entry name" value="Dihydropteroate_synth-like_sf"/>
</dbReference>
<dbReference type="PROSITE" id="PS50974">
    <property type="entry name" value="ADOMET_ACTIVATION"/>
    <property type="match status" value="1"/>
</dbReference>
<evidence type="ECO:0000256" key="5">
    <source>
        <dbReference type="ARBA" id="ARBA00012032"/>
    </source>
</evidence>
<comment type="domain">
    <text evidence="19">Modular enzyme with four functionally distinct domains. The isolated Hcy-binding domain catalyzes methyl transfer from free methylcobalamin to homocysteine. The Hcy-binding domain in association with the pterin-binding domain catalyzes the methylation of cob(I)alamin by methyltetrahydrofolate and the methylation of homocysteine. The B12-binding domain binds the cofactor. The AdoMet activation domain binds S-adenosyl-L-methionine. Under aerobic conditions cob(I)alamin can be converted to inactive cob(II)alamin. Reductive methylation by S-adenosyl-L-methionine and flavodoxin regenerates methylcobalamin.</text>
</comment>
<dbReference type="Proteomes" id="UP000261620">
    <property type="component" value="Unplaced"/>
</dbReference>
<dbReference type="EC" id="2.1.1.13" evidence="5 19"/>
<dbReference type="GO" id="GO:0050667">
    <property type="term" value="P:homocysteine metabolic process"/>
    <property type="evidence" value="ECO:0007669"/>
    <property type="project" value="TreeGrafter"/>
</dbReference>
<comment type="pathway">
    <text evidence="3 19">Amino-acid biosynthesis; L-methionine biosynthesis via de novo pathway; L-methionine from L-homocysteine (MetH route): step 1/1.</text>
</comment>
<dbReference type="InterPro" id="IPR036724">
    <property type="entry name" value="Cobalamin-bd_sf"/>
</dbReference>
<dbReference type="CDD" id="cd02069">
    <property type="entry name" value="methionine_synthase_B12_BD"/>
    <property type="match status" value="1"/>
</dbReference>
<evidence type="ECO:0000259" key="23">
    <source>
        <dbReference type="PROSITE" id="PS50970"/>
    </source>
</evidence>
<evidence type="ECO:0000256" key="21">
    <source>
        <dbReference type="PIRSR" id="PIRSR000381-2"/>
    </source>
</evidence>
<dbReference type="Gene3D" id="1.10.1240.10">
    <property type="entry name" value="Methionine synthase domain"/>
    <property type="match status" value="1"/>
</dbReference>
<dbReference type="InterPro" id="IPR036594">
    <property type="entry name" value="Meth_synthase_dom"/>
</dbReference>
<comment type="subcellular location">
    <subcellularLocation>
        <location evidence="19">Cytoplasm</location>
    </subcellularLocation>
</comment>
<feature type="binding site" evidence="21">
    <location>
        <position position="1109"/>
    </location>
    <ligand>
        <name>S-adenosyl-L-methionine</name>
        <dbReference type="ChEBI" id="CHEBI:59789"/>
    </ligand>
</feature>
<evidence type="ECO:0000256" key="6">
    <source>
        <dbReference type="ARBA" id="ARBA00022603"/>
    </source>
</evidence>
<comment type="cofactor">
    <cofactor evidence="1 19 22">
        <name>Zn(2+)</name>
        <dbReference type="ChEBI" id="CHEBI:29105"/>
    </cofactor>
</comment>
<evidence type="ECO:0000313" key="28">
    <source>
        <dbReference type="Ensembl" id="ENSMMOP00000001134.1"/>
    </source>
</evidence>
<proteinExistence type="inferred from homology"/>
<keyword evidence="9 19" id="KW-0808">Transferase</keyword>
<dbReference type="Gene3D" id="3.20.20.330">
    <property type="entry name" value="Homocysteine-binding-like domain"/>
    <property type="match status" value="1"/>
</dbReference>
<dbReference type="Pfam" id="PF02965">
    <property type="entry name" value="Met_synt_B12"/>
    <property type="match status" value="1"/>
</dbReference>
<keyword evidence="11 19" id="KW-0479">Metal-binding</keyword>
<dbReference type="InterPro" id="IPR036589">
    <property type="entry name" value="HCY_dom_sf"/>
</dbReference>
<dbReference type="InterPro" id="IPR003759">
    <property type="entry name" value="Cbl-bd_cap"/>
</dbReference>
<dbReference type="GO" id="GO:0008270">
    <property type="term" value="F:zinc ion binding"/>
    <property type="evidence" value="ECO:0007669"/>
    <property type="project" value="UniProtKB-UniRule"/>
</dbReference>
<dbReference type="Pfam" id="PF00809">
    <property type="entry name" value="Pterin_bind"/>
    <property type="match status" value="1"/>
</dbReference>
<dbReference type="PROSITE" id="PS50970">
    <property type="entry name" value="HCY"/>
    <property type="match status" value="1"/>
</dbReference>
<dbReference type="PANTHER" id="PTHR45833:SF1">
    <property type="entry name" value="METHIONINE SYNTHASE"/>
    <property type="match status" value="1"/>
</dbReference>
<evidence type="ECO:0000256" key="8">
    <source>
        <dbReference type="ARBA" id="ARBA00022628"/>
    </source>
</evidence>
<dbReference type="InterPro" id="IPR006158">
    <property type="entry name" value="Cobalamin-bd"/>
</dbReference>
<feature type="binding site" evidence="21">
    <location>
        <position position="910"/>
    </location>
    <ligand>
        <name>S-adenosyl-L-methionine</name>
        <dbReference type="ChEBI" id="CHEBI:59789"/>
    </ligand>
</feature>
<dbReference type="FunFam" id="3.40.50.280:FF:000001">
    <property type="entry name" value="Methionine synthase"/>
    <property type="match status" value="1"/>
</dbReference>
<dbReference type="InterPro" id="IPR050554">
    <property type="entry name" value="Met_Synthase/Corrinoid"/>
</dbReference>
<dbReference type="AlphaFoldDB" id="A0A3Q3VY99"/>
<dbReference type="InterPro" id="IPR000489">
    <property type="entry name" value="Pterin-binding_dom"/>
</dbReference>
<dbReference type="InterPro" id="IPR037010">
    <property type="entry name" value="VitB12-dep_Met_synth_activ_sf"/>
</dbReference>
<dbReference type="SMART" id="SM01018">
    <property type="entry name" value="B12-binding_2"/>
    <property type="match status" value="1"/>
</dbReference>
<dbReference type="Pfam" id="PF02607">
    <property type="entry name" value="B12-binding_2"/>
    <property type="match status" value="1"/>
</dbReference>
<evidence type="ECO:0000256" key="16">
    <source>
        <dbReference type="ARBA" id="ARBA00052545"/>
    </source>
</evidence>
<keyword evidence="15 19" id="KW-0170">Cobalt</keyword>
<feature type="domain" description="B12-binding" evidence="26">
    <location>
        <begin position="721"/>
        <end position="856"/>
    </location>
</feature>
<dbReference type="Pfam" id="PF02574">
    <property type="entry name" value="S-methyl_trans"/>
    <property type="match status" value="1"/>
</dbReference>
<dbReference type="FunFam" id="1.10.1240.10:FF:000001">
    <property type="entry name" value="Methionine synthase"/>
    <property type="match status" value="1"/>
</dbReference>
<feature type="binding site" evidence="20 22">
    <location>
        <position position="209"/>
    </location>
    <ligand>
        <name>Zn(2+)</name>
        <dbReference type="ChEBI" id="CHEBI:29105"/>
    </ligand>
</feature>
<dbReference type="GO" id="GO:0031419">
    <property type="term" value="F:cobalamin binding"/>
    <property type="evidence" value="ECO:0007669"/>
    <property type="project" value="UniProtKB-UniRule"/>
</dbReference>
<protein>
    <recommendedName>
        <fullName evidence="5 19">Methionine synthase</fullName>
        <ecNumber evidence="5 19">2.1.1.13</ecNumber>
    </recommendedName>
    <alternativeName>
        <fullName evidence="19">5-methyltetrahydrofolate--homocysteine methyltransferase</fullName>
    </alternativeName>
</protein>
<feature type="domain" description="AdoMet activation" evidence="25">
    <location>
        <begin position="861"/>
        <end position="1202"/>
    </location>
</feature>
<evidence type="ECO:0000256" key="3">
    <source>
        <dbReference type="ARBA" id="ARBA00005178"/>
    </source>
</evidence>
<evidence type="ECO:0000256" key="20">
    <source>
        <dbReference type="PIRSR" id="PIRSR000381-1"/>
    </source>
</evidence>
<dbReference type="SUPFAM" id="SSF52242">
    <property type="entry name" value="Cobalamin (vitamin B12)-binding domain"/>
    <property type="match status" value="1"/>
</dbReference>
<evidence type="ECO:0000256" key="11">
    <source>
        <dbReference type="ARBA" id="ARBA00022723"/>
    </source>
</evidence>
<keyword evidence="8 19" id="KW-0846">Cobalamin</keyword>
<dbReference type="GO" id="GO:0005829">
    <property type="term" value="C:cytosol"/>
    <property type="evidence" value="ECO:0007669"/>
    <property type="project" value="TreeGrafter"/>
</dbReference>
<sequence>KRIMILDGGMGTMIQQHKLEEEDFRGDEFKTHPFPLKGNNDLLSITQPGIIYKIHKDYLLAGADIIETNTFSSTSTAQADYGLEHIAYRLNKASAELARKAADDVTTQTGCKRYVAGAVGPTNKTLSVSPSVERPDFRNISKMTSVYQHVVQPLASWFILLVETIFDTANAKISGTIVDRSGRTLSGQTGEAFVVSISHAKPLCIGLNCALGATEMRPFIEAVGKSSTDFVICYPNAGLPNTFGGYDETPQVTASNLKEFAMDGLVNVVGGCCGTTPEHIRAISEAVRLCQPRVPAADIYQDYLLLSGLEPFRIGPYTNFVNIGERCNVAGSRKFAKLIMSGNYEEALSIAKAQVEMGAQVLDINMDEGMLDGPTAMARFCNLVASEPDIARVPLCIDSSNFSVIEAGLKCCQGKCIVNSISLKEGEEEFLLRAVTVKRYGAAVVIMAFDENGQATDTDCKVEICARAYNLLVSKVGFDPNDIIFDPNILTIGTGMEEHNAYAVNFIRATKIIKETLRGARVSGGLSNLSFSFRGMEVIREAMHGAFLYHAIKDGMDMGIVNAGNLPVYDDIDKQLLLLCENLIWNRDPDATEKLLTYAQNTVKGEKKGVQMDAWREENVEDRLEYSLIKGIDKYVVEDVEECRALVDRYTRPLHIIEGPLMNGMKMVGDLFGAGKMFLPQVIKSARVMKKAVGYLIPFMEKEREEMMALSESAEDMDPYQGTIVLATVKGDVHDIGKNIVGVVLSCNNFRVIDLGVMVPCDKILREAIRLNADIIGLSGLITPSLDEMIYVAKEMERLGIMIPLLIGGATTSKTHTAVKIAPCYSAPVIHVLDASRSVVVCSQLLDEVVREEYFDDLKEEYEEVRQDHYDSLKDRHYLSLSQARDKALLPKTFYHRFCYNLNSLVDFIDWKPFFDVWQLRGKYPNRGYPKIFNDKTVGSEARRLFDDAQQLLNQMIKNGTVNGRGLVGFWPAQSVGDDINVYKHDVTVGRDTKPIATFHGLRQQVEKDSSSSEPYLCLSDFVAPIDSGVADYIGMFAVGVFGAEELSQQFQAQGDDYNSIMVKSLADRLAEAFAEELHACVRKELWGYSSFEALQTSDLHRVRYQGIRPAAGYPSQPDHTEKTTMWSLAAIQEKTGIGLTESLAMTPPASVCGLYFSNPQASYFAVGKITKEQVEDYSRRKGVNMEEVERWLAPILAYDSEE</sequence>
<keyword evidence="12" id="KW-0677">Repeat</keyword>
<keyword evidence="29" id="KW-1185">Reference proteome</keyword>
<organism evidence="28 29">
    <name type="scientific">Mola mola</name>
    <name type="common">Ocean sunfish</name>
    <name type="synonym">Tetraodon mola</name>
    <dbReference type="NCBI Taxonomy" id="94237"/>
    <lineage>
        <taxon>Eukaryota</taxon>
        <taxon>Metazoa</taxon>
        <taxon>Chordata</taxon>
        <taxon>Craniata</taxon>
        <taxon>Vertebrata</taxon>
        <taxon>Euteleostomi</taxon>
        <taxon>Actinopterygii</taxon>
        <taxon>Neopterygii</taxon>
        <taxon>Teleostei</taxon>
        <taxon>Neoteleostei</taxon>
        <taxon>Acanthomorphata</taxon>
        <taxon>Eupercaria</taxon>
        <taxon>Tetraodontiformes</taxon>
        <taxon>Molidae</taxon>
        <taxon>Mola</taxon>
    </lineage>
</organism>
<dbReference type="PANTHER" id="PTHR45833">
    <property type="entry name" value="METHIONINE SYNTHASE"/>
    <property type="match status" value="1"/>
</dbReference>
<feature type="binding site" evidence="21">
    <location>
        <position position="779"/>
    </location>
    <ligand>
        <name>methylcob(III)alamin</name>
        <dbReference type="ChEBI" id="CHEBI:28115"/>
    </ligand>
</feature>
<dbReference type="SUPFAM" id="SSF47644">
    <property type="entry name" value="Methionine synthase domain"/>
    <property type="match status" value="1"/>
</dbReference>
<feature type="binding site" evidence="20 22">
    <location>
        <position position="272"/>
    </location>
    <ligand>
        <name>Zn(2+)</name>
        <dbReference type="ChEBI" id="CHEBI:29105"/>
    </ligand>
</feature>
<keyword evidence="19" id="KW-0963">Cytoplasm</keyword>
<evidence type="ECO:0000256" key="4">
    <source>
        <dbReference type="ARBA" id="ARBA00010398"/>
    </source>
</evidence>
<comment type="similarity">
    <text evidence="4">Belongs to the vitamin-B12 dependent methionine synthase family.</text>
</comment>
<evidence type="ECO:0000256" key="10">
    <source>
        <dbReference type="ARBA" id="ARBA00022691"/>
    </source>
</evidence>
<dbReference type="Gene3D" id="3.40.50.280">
    <property type="entry name" value="Cobalamin-binding domain"/>
    <property type="match status" value="1"/>
</dbReference>
<dbReference type="Pfam" id="PF02310">
    <property type="entry name" value="B12-binding"/>
    <property type="match status" value="1"/>
</dbReference>
<dbReference type="Gene3D" id="3.10.196.10">
    <property type="entry name" value="Vitamin B12-dependent methionine synthase, activation domain"/>
    <property type="match status" value="1"/>
</dbReference>
<dbReference type="PROSITE" id="PS51332">
    <property type="entry name" value="B12_BINDING"/>
    <property type="match status" value="1"/>
</dbReference>
<dbReference type="GO" id="GO:0008705">
    <property type="term" value="F:methionine synthase activity"/>
    <property type="evidence" value="ECO:0007669"/>
    <property type="project" value="UniProtKB-UniRule"/>
</dbReference>
<feature type="binding site" evidence="21">
    <location>
        <position position="783"/>
    </location>
    <ligand>
        <name>methylcob(III)alamin</name>
        <dbReference type="ChEBI" id="CHEBI:28115"/>
    </ligand>
</feature>